<organism evidence="1">
    <name type="scientific">hydrocarbon metagenome</name>
    <dbReference type="NCBI Taxonomy" id="938273"/>
    <lineage>
        <taxon>unclassified sequences</taxon>
        <taxon>metagenomes</taxon>
        <taxon>ecological metagenomes</taxon>
    </lineage>
</organism>
<gene>
    <name evidence="1" type="ORF">ASZ90_007273</name>
</gene>
<name>A0A0W8FQB5_9ZZZZ</name>
<dbReference type="EMBL" id="LNQE01000931">
    <property type="protein sequence ID" value="KUG22930.1"/>
    <property type="molecule type" value="Genomic_DNA"/>
</dbReference>
<sequence length="39" mass="4282">MNPPNEPVDHVSDPKANYPSAVRRAGFVPFNVMVQPAMT</sequence>
<dbReference type="AlphaFoldDB" id="A0A0W8FQB5"/>
<proteinExistence type="predicted"/>
<accession>A0A0W8FQB5</accession>
<reference evidence="1" key="1">
    <citation type="journal article" date="2015" name="Proc. Natl. Acad. Sci. U.S.A.">
        <title>Networks of energetic and metabolic interactions define dynamics in microbial communities.</title>
        <authorList>
            <person name="Embree M."/>
            <person name="Liu J.K."/>
            <person name="Al-Bassam M.M."/>
            <person name="Zengler K."/>
        </authorList>
    </citation>
    <scope>NUCLEOTIDE SEQUENCE</scope>
</reference>
<comment type="caution">
    <text evidence="1">The sequence shown here is derived from an EMBL/GenBank/DDBJ whole genome shotgun (WGS) entry which is preliminary data.</text>
</comment>
<protein>
    <submittedName>
        <fullName evidence="1">Uncharacterized protein</fullName>
    </submittedName>
</protein>
<evidence type="ECO:0000313" key="1">
    <source>
        <dbReference type="EMBL" id="KUG22930.1"/>
    </source>
</evidence>